<keyword evidence="10" id="KW-0997">Cell inner membrane</keyword>
<dbReference type="InterPro" id="IPR004705">
    <property type="entry name" value="Cation/H_exchanger_CPA1_bac"/>
</dbReference>
<evidence type="ECO:0000256" key="8">
    <source>
        <dbReference type="ARBA" id="ARBA00023136"/>
    </source>
</evidence>
<dbReference type="PANTHER" id="PTHR10110:SF86">
    <property type="entry name" value="SODIUM_HYDROGEN EXCHANGER 7"/>
    <property type="match status" value="1"/>
</dbReference>
<evidence type="ECO:0000256" key="7">
    <source>
        <dbReference type="ARBA" id="ARBA00023065"/>
    </source>
</evidence>
<dbReference type="GO" id="GO:0015385">
    <property type="term" value="F:sodium:proton antiporter activity"/>
    <property type="evidence" value="ECO:0007669"/>
    <property type="project" value="InterPro"/>
</dbReference>
<dbReference type="GO" id="GO:0051453">
    <property type="term" value="P:regulation of intracellular pH"/>
    <property type="evidence" value="ECO:0007669"/>
    <property type="project" value="TreeGrafter"/>
</dbReference>
<reference evidence="12 13" key="1">
    <citation type="submission" date="2019-09" db="EMBL/GenBank/DDBJ databases">
        <title>Polymorphobacter sp. isolated from a lake in China.</title>
        <authorList>
            <person name="Liu Z."/>
        </authorList>
    </citation>
    <scope>NUCLEOTIDE SEQUENCE [LARGE SCALE GENOMIC DNA]</scope>
    <source>
        <strain evidence="12 13">D40P</strain>
    </source>
</reference>
<evidence type="ECO:0000313" key="13">
    <source>
        <dbReference type="Proteomes" id="UP000481327"/>
    </source>
</evidence>
<keyword evidence="9 10" id="KW-0739">Sodium transport</keyword>
<accession>A0A7C9KIA9</accession>
<feature type="transmembrane region" description="Helical" evidence="10">
    <location>
        <begin position="382"/>
        <end position="403"/>
    </location>
</feature>
<organism evidence="12 13">
    <name type="scientific">Sandarakinorhabdus fusca</name>
    <dbReference type="NCBI Taxonomy" id="1439888"/>
    <lineage>
        <taxon>Bacteria</taxon>
        <taxon>Pseudomonadati</taxon>
        <taxon>Pseudomonadota</taxon>
        <taxon>Alphaproteobacteria</taxon>
        <taxon>Sphingomonadales</taxon>
        <taxon>Sphingosinicellaceae</taxon>
        <taxon>Sandarakinorhabdus</taxon>
    </lineage>
</organism>
<keyword evidence="7 10" id="KW-0406">Ion transport</keyword>
<evidence type="ECO:0000256" key="5">
    <source>
        <dbReference type="ARBA" id="ARBA00022989"/>
    </source>
</evidence>
<gene>
    <name evidence="12" type="ORF">F3168_09730</name>
</gene>
<feature type="transmembrane region" description="Helical" evidence="10">
    <location>
        <begin position="120"/>
        <end position="143"/>
    </location>
</feature>
<evidence type="ECO:0000256" key="3">
    <source>
        <dbReference type="ARBA" id="ARBA00022475"/>
    </source>
</evidence>
<comment type="caution">
    <text evidence="12">The sequence shown here is derived from an EMBL/GenBank/DDBJ whole genome shotgun (WGS) entry which is preliminary data.</text>
</comment>
<evidence type="ECO:0000256" key="9">
    <source>
        <dbReference type="ARBA" id="ARBA00023201"/>
    </source>
</evidence>
<feature type="transmembrane region" description="Helical" evidence="10">
    <location>
        <begin position="266"/>
        <end position="284"/>
    </location>
</feature>
<feature type="transmembrane region" description="Helical" evidence="10">
    <location>
        <begin position="415"/>
        <end position="439"/>
    </location>
</feature>
<proteinExistence type="inferred from homology"/>
<feature type="transmembrane region" description="Helical" evidence="10">
    <location>
        <begin position="92"/>
        <end position="113"/>
    </location>
</feature>
<dbReference type="AlphaFoldDB" id="A0A7C9KIA9"/>
<dbReference type="InterPro" id="IPR018422">
    <property type="entry name" value="Cation/H_exchanger_CPA1"/>
</dbReference>
<keyword evidence="6 10" id="KW-0915">Sodium</keyword>
<keyword evidence="4 10" id="KW-0812">Transmembrane</keyword>
<keyword evidence="13" id="KW-1185">Reference proteome</keyword>
<feature type="transmembrane region" description="Helical" evidence="10">
    <location>
        <begin position="336"/>
        <end position="361"/>
    </location>
</feature>
<evidence type="ECO:0000256" key="10">
    <source>
        <dbReference type="RuleBase" id="RU366002"/>
    </source>
</evidence>
<dbReference type="EMBL" id="WIOL01000003">
    <property type="protein sequence ID" value="MQT17540.1"/>
    <property type="molecule type" value="Genomic_DNA"/>
</dbReference>
<dbReference type="GO" id="GO:0098719">
    <property type="term" value="P:sodium ion import across plasma membrane"/>
    <property type="evidence" value="ECO:0007669"/>
    <property type="project" value="TreeGrafter"/>
</dbReference>
<feature type="domain" description="Cation/H+ exchanger transmembrane" evidence="11">
    <location>
        <begin position="48"/>
        <end position="439"/>
    </location>
</feature>
<keyword evidence="3" id="KW-1003">Cell membrane</keyword>
<keyword evidence="8 10" id="KW-0472">Membrane</keyword>
<keyword evidence="2 10" id="KW-0813">Transport</keyword>
<feature type="transmembrane region" description="Helical" evidence="10">
    <location>
        <begin position="30"/>
        <end position="54"/>
    </location>
</feature>
<dbReference type="NCBIfam" id="TIGR00831">
    <property type="entry name" value="a_cpa1"/>
    <property type="match status" value="1"/>
</dbReference>
<dbReference type="RefSeq" id="WP_152577993.1">
    <property type="nucleotide sequence ID" value="NZ_JAATJI010000002.1"/>
</dbReference>
<keyword evidence="10" id="KW-0050">Antiport</keyword>
<comment type="similarity">
    <text evidence="10">Belongs to the monovalent cation:proton antiporter 1 (CPA1) transporter (TC 2.A.36) family.</text>
</comment>
<protein>
    <submittedName>
        <fullName evidence="12">Na+/H+ antiporter</fullName>
    </submittedName>
</protein>
<dbReference type="PANTHER" id="PTHR10110">
    <property type="entry name" value="SODIUM/HYDROGEN EXCHANGER"/>
    <property type="match status" value="1"/>
</dbReference>
<evidence type="ECO:0000256" key="1">
    <source>
        <dbReference type="ARBA" id="ARBA00004651"/>
    </source>
</evidence>
<dbReference type="OrthoDB" id="9809206at2"/>
<feature type="transmembrane region" description="Helical" evidence="10">
    <location>
        <begin position="296"/>
        <end position="316"/>
    </location>
</feature>
<evidence type="ECO:0000313" key="12">
    <source>
        <dbReference type="EMBL" id="MQT17540.1"/>
    </source>
</evidence>
<evidence type="ECO:0000256" key="4">
    <source>
        <dbReference type="ARBA" id="ARBA00022692"/>
    </source>
</evidence>
<evidence type="ECO:0000256" key="2">
    <source>
        <dbReference type="ARBA" id="ARBA00022448"/>
    </source>
</evidence>
<feature type="transmembrane region" description="Helical" evidence="10">
    <location>
        <begin position="193"/>
        <end position="212"/>
    </location>
</feature>
<evidence type="ECO:0000256" key="6">
    <source>
        <dbReference type="ARBA" id="ARBA00023053"/>
    </source>
</evidence>
<dbReference type="InterPro" id="IPR006153">
    <property type="entry name" value="Cation/H_exchanger_TM"/>
</dbReference>
<feature type="transmembrane region" description="Helical" evidence="10">
    <location>
        <begin position="66"/>
        <end position="86"/>
    </location>
</feature>
<dbReference type="Pfam" id="PF00999">
    <property type="entry name" value="Na_H_Exchanger"/>
    <property type="match status" value="1"/>
</dbReference>
<evidence type="ECO:0000259" key="11">
    <source>
        <dbReference type="Pfam" id="PF00999"/>
    </source>
</evidence>
<dbReference type="Proteomes" id="UP000481327">
    <property type="component" value="Unassembled WGS sequence"/>
</dbReference>
<comment type="function">
    <text evidence="10">Na(+)/H(+) antiporter that extrudes sodium in exchange for external protons.</text>
</comment>
<keyword evidence="5 10" id="KW-1133">Transmembrane helix</keyword>
<name>A0A7C9KIA9_9SPHN</name>
<dbReference type="Gene3D" id="6.10.140.1330">
    <property type="match status" value="1"/>
</dbReference>
<sequence>MWTEAFAALPADPSAALPTEGIAALPAEGIAALPAIGSSVLVVGVLVVAVTALADAASQRLRIPNSILLLLVGVLLSFLPFMPQVVIDPELVLMLALPPLIYTSGVGMSWPGFRQNLRPILLLAIGLVVVTAAAVAGAVHWLLGVPWAVAFILGAVVSPPDPVAPMAIARTLSVPQKLLTILEGEGLINDATALILLSFAVTAAVTGTFSLPAALVDFVVVILAELAWGYAVGWALLRLRHRVGSPQIEIMLALLTPFVAFWPPHWLGGSGVIAALAAGLYVSWQGPRFISPATRLQGYFVWGLIAHGLEGLVFVLTGLQAQRIASGLDQGGWQRVAVAGAVVSLVVIVVRFLWVFPATYLPRWLSPALRRRDPYPPWQQTFFIGFTGIRGAISLVAALSIPFVAGEAAFPERELILFTTFCVIVVTLVGQGLSLPWLLPRLGLVAAGRAEAAANKAREVQARILGVEAVLAALDKLAAAGADPAAVAVLRRHHGDRLAEYVGTAEAQAKGSTVATDARLQARLIHAERRCIARLYAERRITDDARRRVERELDLEDARNRHALESATGNRLADPEIEALF</sequence>
<comment type="subcellular location">
    <subcellularLocation>
        <location evidence="10">Cell inner membrane</location>
        <topology evidence="10">Multi-pass membrane protein</topology>
    </subcellularLocation>
    <subcellularLocation>
        <location evidence="1">Cell membrane</location>
        <topology evidence="1">Multi-pass membrane protein</topology>
    </subcellularLocation>
</comment>
<dbReference type="GO" id="GO:0005886">
    <property type="term" value="C:plasma membrane"/>
    <property type="evidence" value="ECO:0007669"/>
    <property type="project" value="UniProtKB-SubCell"/>
</dbReference>
<feature type="transmembrane region" description="Helical" evidence="10">
    <location>
        <begin position="218"/>
        <end position="237"/>
    </location>
</feature>
<dbReference type="GO" id="GO:0015386">
    <property type="term" value="F:potassium:proton antiporter activity"/>
    <property type="evidence" value="ECO:0007669"/>
    <property type="project" value="TreeGrafter"/>
</dbReference>